<protein>
    <submittedName>
        <fullName evidence="1">Uncharacterized protein</fullName>
    </submittedName>
</protein>
<reference evidence="1" key="1">
    <citation type="submission" date="2022-04" db="EMBL/GenBank/DDBJ databases">
        <title>Carnegiea gigantea Genome sequencing and assembly v2.</title>
        <authorList>
            <person name="Copetti D."/>
            <person name="Sanderson M.J."/>
            <person name="Burquez A."/>
            <person name="Wojciechowski M.F."/>
        </authorList>
    </citation>
    <scope>NUCLEOTIDE SEQUENCE</scope>
    <source>
        <strain evidence="1">SGP5-SGP5p</strain>
        <tissue evidence="1">Aerial part</tissue>
    </source>
</reference>
<accession>A0A9Q1KBV4</accession>
<comment type="caution">
    <text evidence="1">The sequence shown here is derived from an EMBL/GenBank/DDBJ whole genome shotgun (WGS) entry which is preliminary data.</text>
</comment>
<evidence type="ECO:0000313" key="1">
    <source>
        <dbReference type="EMBL" id="KAJ8440012.1"/>
    </source>
</evidence>
<dbReference type="AlphaFoldDB" id="A0A9Q1KBV4"/>
<gene>
    <name evidence="1" type="ORF">Cgig2_020500</name>
</gene>
<keyword evidence="2" id="KW-1185">Reference proteome</keyword>
<sequence length="188" mass="20481">MKSAENTLECIAPPQPAYFLPEALPDGSSSTHCPWLLTAAAAAAAAAAVCQSILVDILIEADDLLLEFLISILYRSHQIKENEIKEGPNEEASGFKNADEDCFGMKVLDDVKWSDIGTTASEHSVRLLHRSGALGVARLLQPCNGLVAPLMIKEAKLTHRLSNNEQGLQCGGRGQQTKVELYRIYNYD</sequence>
<proteinExistence type="predicted"/>
<name>A0A9Q1KBV4_9CARY</name>
<dbReference type="EMBL" id="JAKOGI010000201">
    <property type="protein sequence ID" value="KAJ8440012.1"/>
    <property type="molecule type" value="Genomic_DNA"/>
</dbReference>
<evidence type="ECO:0000313" key="2">
    <source>
        <dbReference type="Proteomes" id="UP001153076"/>
    </source>
</evidence>
<dbReference type="Proteomes" id="UP001153076">
    <property type="component" value="Unassembled WGS sequence"/>
</dbReference>
<organism evidence="1 2">
    <name type="scientific">Carnegiea gigantea</name>
    <dbReference type="NCBI Taxonomy" id="171969"/>
    <lineage>
        <taxon>Eukaryota</taxon>
        <taxon>Viridiplantae</taxon>
        <taxon>Streptophyta</taxon>
        <taxon>Embryophyta</taxon>
        <taxon>Tracheophyta</taxon>
        <taxon>Spermatophyta</taxon>
        <taxon>Magnoliopsida</taxon>
        <taxon>eudicotyledons</taxon>
        <taxon>Gunneridae</taxon>
        <taxon>Pentapetalae</taxon>
        <taxon>Caryophyllales</taxon>
        <taxon>Cactineae</taxon>
        <taxon>Cactaceae</taxon>
        <taxon>Cactoideae</taxon>
        <taxon>Echinocereeae</taxon>
        <taxon>Carnegiea</taxon>
    </lineage>
</organism>